<name>A0A1Y1ZNY2_9PLEO</name>
<feature type="compositionally biased region" description="Polar residues" evidence="1">
    <location>
        <begin position="37"/>
        <end position="52"/>
    </location>
</feature>
<protein>
    <recommendedName>
        <fullName evidence="2">Fungal lipase-type domain-containing protein</fullName>
    </recommendedName>
</protein>
<feature type="compositionally biased region" description="Pro residues" evidence="1">
    <location>
        <begin position="92"/>
        <end position="109"/>
    </location>
</feature>
<evidence type="ECO:0000313" key="4">
    <source>
        <dbReference type="Proteomes" id="UP000193144"/>
    </source>
</evidence>
<accession>A0A1Y1ZNY2</accession>
<dbReference type="PANTHER" id="PTHR46023:SF6">
    <property type="entry name" value="LIPASE CLASS 3 FAMILY PROTEIN"/>
    <property type="match status" value="1"/>
</dbReference>
<dbReference type="EMBL" id="MCFA01000056">
    <property type="protein sequence ID" value="ORY11914.1"/>
    <property type="molecule type" value="Genomic_DNA"/>
</dbReference>
<feature type="region of interest" description="Disordered" evidence="1">
    <location>
        <begin position="1"/>
        <end position="152"/>
    </location>
</feature>
<dbReference type="OrthoDB" id="438440at2759"/>
<dbReference type="GO" id="GO:0006629">
    <property type="term" value="P:lipid metabolic process"/>
    <property type="evidence" value="ECO:0007669"/>
    <property type="project" value="InterPro"/>
</dbReference>
<feature type="compositionally biased region" description="Basic and acidic residues" evidence="1">
    <location>
        <begin position="141"/>
        <end position="152"/>
    </location>
</feature>
<dbReference type="Gene3D" id="3.40.50.1820">
    <property type="entry name" value="alpha/beta hydrolase"/>
    <property type="match status" value="1"/>
</dbReference>
<dbReference type="PANTHER" id="PTHR46023">
    <property type="entry name" value="LIPASE CLASS 3 PROTEIN-LIKE"/>
    <property type="match status" value="1"/>
</dbReference>
<dbReference type="AlphaFoldDB" id="A0A1Y1ZNY2"/>
<dbReference type="InterPro" id="IPR002921">
    <property type="entry name" value="Fungal_lipase-type"/>
</dbReference>
<sequence>MTLIFMGTGNERERRGKKKKRSSSDKATPPYPVEQNEYASQSRMPAQTQSYPTVMMPQAPMGYSQPSYGYPPQPSQPYISPPIQPGHGHPYGSPPVQPSQPYVSPPIPSNMPYIGNSGGNLAPPRPPKEKGSRPTLKSSLHKADKMASKSVHDLRGALSSGAGKSTTYLANVTTEAIDQSTALFSTQCLNQGAALCDLISSKFDAVMTSIDEEKFSGNERDLMVQQAPYAYYPDPSSSTLQPEVPRSSGKNQVYASHTTERASNHFSKVWLYGNSRLPPYLPPFKVYMPTYPLLCLAATYSLRVYTPPGSRTAEQETHIPADWRSGTKAMVLKSLPIDDINTVVFAIRGSQTFMDWAVNFRPAPSSPANFLDDDGNLCHSGFLDVARKMVNPVAERLKQLLQENPSRSNCSLLITGHSAGGAVAALLYAHMMSKNVSSDLNHLTGFFKRVHCITFGAPPISLLPLRKPDDKRHRKSLFYSFVNEGDPVPRADKQVVRSLLKLYASPAPSSSSICTTTLAGLSKLNLSANQSMDTVSSGKPASANTKFSKISKTSTSNSAMTTATASTLPIWTVPPSTLSTAGRLVVLRDQIGGKGGEDIEAVTVDDEVLRRVVYGDPLKHMMTLYKRRVEVLATRAATAGGY</sequence>
<reference evidence="3 4" key="1">
    <citation type="submission" date="2016-07" db="EMBL/GenBank/DDBJ databases">
        <title>Pervasive Adenine N6-methylation of Active Genes in Fungi.</title>
        <authorList>
            <consortium name="DOE Joint Genome Institute"/>
            <person name="Mondo S.J."/>
            <person name="Dannebaum R.O."/>
            <person name="Kuo R.C."/>
            <person name="Labutti K."/>
            <person name="Haridas S."/>
            <person name="Kuo A."/>
            <person name="Salamov A."/>
            <person name="Ahrendt S.R."/>
            <person name="Lipzen A."/>
            <person name="Sullivan W."/>
            <person name="Andreopoulos W.B."/>
            <person name="Clum A."/>
            <person name="Lindquist E."/>
            <person name="Daum C."/>
            <person name="Ramamoorthy G.K."/>
            <person name="Gryganskyi A."/>
            <person name="Culley D."/>
            <person name="Magnuson J.K."/>
            <person name="James T.Y."/>
            <person name="O'Malley M.A."/>
            <person name="Stajich J.E."/>
            <person name="Spatafora J.W."/>
            <person name="Visel A."/>
            <person name="Grigoriev I.V."/>
        </authorList>
    </citation>
    <scope>NUCLEOTIDE SEQUENCE [LARGE SCALE GENOMIC DNA]</scope>
    <source>
        <strain evidence="3 4">CBS 115471</strain>
    </source>
</reference>
<keyword evidence="4" id="KW-1185">Reference proteome</keyword>
<evidence type="ECO:0000256" key="1">
    <source>
        <dbReference type="SAM" id="MobiDB-lite"/>
    </source>
</evidence>
<comment type="caution">
    <text evidence="3">The sequence shown here is derived from an EMBL/GenBank/DDBJ whole genome shotgun (WGS) entry which is preliminary data.</text>
</comment>
<dbReference type="SUPFAM" id="SSF53474">
    <property type="entry name" value="alpha/beta-Hydrolases"/>
    <property type="match status" value="1"/>
</dbReference>
<dbReference type="Pfam" id="PF01764">
    <property type="entry name" value="Lipase_3"/>
    <property type="match status" value="1"/>
</dbReference>
<feature type="compositionally biased region" description="Pro residues" evidence="1">
    <location>
        <begin position="69"/>
        <end position="84"/>
    </location>
</feature>
<proteinExistence type="predicted"/>
<dbReference type="Proteomes" id="UP000193144">
    <property type="component" value="Unassembled WGS sequence"/>
</dbReference>
<dbReference type="InterPro" id="IPR029058">
    <property type="entry name" value="AB_hydrolase_fold"/>
</dbReference>
<organism evidence="3 4">
    <name type="scientific">Clohesyomyces aquaticus</name>
    <dbReference type="NCBI Taxonomy" id="1231657"/>
    <lineage>
        <taxon>Eukaryota</taxon>
        <taxon>Fungi</taxon>
        <taxon>Dikarya</taxon>
        <taxon>Ascomycota</taxon>
        <taxon>Pezizomycotina</taxon>
        <taxon>Dothideomycetes</taxon>
        <taxon>Pleosporomycetidae</taxon>
        <taxon>Pleosporales</taxon>
        <taxon>Lindgomycetaceae</taxon>
        <taxon>Clohesyomyces</taxon>
    </lineage>
</organism>
<evidence type="ECO:0000259" key="2">
    <source>
        <dbReference type="Pfam" id="PF01764"/>
    </source>
</evidence>
<gene>
    <name evidence="3" type="ORF">BCR34DRAFT_587595</name>
</gene>
<dbReference type="CDD" id="cd00519">
    <property type="entry name" value="Lipase_3"/>
    <property type="match status" value="1"/>
</dbReference>
<feature type="domain" description="Fungal lipase-type" evidence="2">
    <location>
        <begin position="344"/>
        <end position="491"/>
    </location>
</feature>
<dbReference type="STRING" id="1231657.A0A1Y1ZNY2"/>
<evidence type="ECO:0000313" key="3">
    <source>
        <dbReference type="EMBL" id="ORY11914.1"/>
    </source>
</evidence>